<reference evidence="2" key="1">
    <citation type="journal article" date="2019" name="Environ. Microbiol.">
        <title>Fungal ecological strategies reflected in gene transcription - a case study of two litter decomposers.</title>
        <authorList>
            <person name="Barbi F."/>
            <person name="Kohler A."/>
            <person name="Barry K."/>
            <person name="Baskaran P."/>
            <person name="Daum C."/>
            <person name="Fauchery L."/>
            <person name="Ihrmark K."/>
            <person name="Kuo A."/>
            <person name="LaButti K."/>
            <person name="Lipzen A."/>
            <person name="Morin E."/>
            <person name="Grigoriev I.V."/>
            <person name="Henrissat B."/>
            <person name="Lindahl B."/>
            <person name="Martin F."/>
        </authorList>
    </citation>
    <scope>NUCLEOTIDE SEQUENCE</scope>
    <source>
        <strain evidence="2">JB14</strain>
    </source>
</reference>
<feature type="compositionally biased region" description="Polar residues" evidence="1">
    <location>
        <begin position="116"/>
        <end position="145"/>
    </location>
</feature>
<organism evidence="2 3">
    <name type="scientific">Gymnopus androsaceus JB14</name>
    <dbReference type="NCBI Taxonomy" id="1447944"/>
    <lineage>
        <taxon>Eukaryota</taxon>
        <taxon>Fungi</taxon>
        <taxon>Dikarya</taxon>
        <taxon>Basidiomycota</taxon>
        <taxon>Agaricomycotina</taxon>
        <taxon>Agaricomycetes</taxon>
        <taxon>Agaricomycetidae</taxon>
        <taxon>Agaricales</taxon>
        <taxon>Marasmiineae</taxon>
        <taxon>Omphalotaceae</taxon>
        <taxon>Gymnopus</taxon>
    </lineage>
</organism>
<evidence type="ECO:0000313" key="3">
    <source>
        <dbReference type="Proteomes" id="UP000799118"/>
    </source>
</evidence>
<dbReference type="Proteomes" id="UP000799118">
    <property type="component" value="Unassembled WGS sequence"/>
</dbReference>
<dbReference type="EMBL" id="ML769392">
    <property type="protein sequence ID" value="KAE9408252.1"/>
    <property type="molecule type" value="Genomic_DNA"/>
</dbReference>
<name>A0A6A4I888_9AGAR</name>
<protein>
    <submittedName>
        <fullName evidence="2">Uncharacterized protein</fullName>
    </submittedName>
</protein>
<feature type="region of interest" description="Disordered" evidence="1">
    <location>
        <begin position="258"/>
        <end position="290"/>
    </location>
</feature>
<proteinExistence type="predicted"/>
<dbReference type="OrthoDB" id="10251155at2759"/>
<evidence type="ECO:0000256" key="1">
    <source>
        <dbReference type="SAM" id="MobiDB-lite"/>
    </source>
</evidence>
<feature type="compositionally biased region" description="Polar residues" evidence="1">
    <location>
        <begin position="75"/>
        <end position="96"/>
    </location>
</feature>
<evidence type="ECO:0000313" key="2">
    <source>
        <dbReference type="EMBL" id="KAE9408252.1"/>
    </source>
</evidence>
<sequence>MYSDEGSTSRPAFTNPAHFKHLRLSNKWACNICTTAKKKRKPMSYREAIQHERNSTDHISLVHPHSQPQQQPSQNSGWAQTNSGWGQQEPRQNSGWGQALDSWEAEGKAKSGWGQPPQNSGWGQQEPLQNSGWGQENSGWGQSSDPWEAHGPSVDAWFAEPVVDRFMTKQTLLRKENQYFADHVTDMVPFWIRGIEAAERGEVLSLEEFLNSLESETWPPHGHDIWGHLDRQSNYGGRANNPWEPAWDNDAKKWGAQSVSSASVESGGRTGRSDVMRTLSHPLPSKFPSMRDPDSLVEVVARQKAVDNDRKQEMYTFLELPTNEKVKKIDDLIRTLRSS</sequence>
<accession>A0A6A4I888</accession>
<feature type="compositionally biased region" description="Low complexity" evidence="1">
    <location>
        <begin position="63"/>
        <end position="74"/>
    </location>
</feature>
<dbReference type="AlphaFoldDB" id="A0A6A4I888"/>
<keyword evidence="3" id="KW-1185">Reference proteome</keyword>
<gene>
    <name evidence="2" type="ORF">BT96DRAFT_986028</name>
</gene>
<feature type="region of interest" description="Disordered" evidence="1">
    <location>
        <begin position="62"/>
        <end position="152"/>
    </location>
</feature>